<organism evidence="2 3">
    <name type="scientific">Meripilus lineatus</name>
    <dbReference type="NCBI Taxonomy" id="2056292"/>
    <lineage>
        <taxon>Eukaryota</taxon>
        <taxon>Fungi</taxon>
        <taxon>Dikarya</taxon>
        <taxon>Basidiomycota</taxon>
        <taxon>Agaricomycotina</taxon>
        <taxon>Agaricomycetes</taxon>
        <taxon>Polyporales</taxon>
        <taxon>Meripilaceae</taxon>
        <taxon>Meripilus</taxon>
    </lineage>
</organism>
<protein>
    <submittedName>
        <fullName evidence="2">Uncharacterized protein</fullName>
    </submittedName>
</protein>
<dbReference type="EMBL" id="JANAWD010000508">
    <property type="protein sequence ID" value="KAJ3478468.1"/>
    <property type="molecule type" value="Genomic_DNA"/>
</dbReference>
<sequence length="514" mass="55763">MVFGLFFSKKSQDALPESVPLPSSPPPQQQQQQVQEDSPAAQTPARRPTPQAQAHLQLRTPSPSIHGAYTAGGSPPPTLSGLSIHDPASQMSPSRQPESSKDANALMLPPPPVHTPTSLATLIQSIPAKIVHTYLLTHIPGAQDDVIQSLGTFFESIAPPPKLHCVRCHKDYVDIENDDRSCLVPHDDESALVERVGLTTKKVGRRRAEGMEYETLWGCCGEVTDGNGDQGPPDGWCYEGKHTTDLKRARFRADSSPQNDKLVSCIRLNCHGIRSTLPRAAGRKRARSSVNYKESDGDDDASEGEHDSGMEEIVEKAKGKPKTPKSVKGKGKAKETVMQEDKMDVDEDGSEQMEDDSVSRTGSVRGRTMAKAKSRGGKAAKSAVGSPANPCRRPPPSKAQETPAKEATPEVEAMSPPKSVPASAKRRGRQWKSKEIIEDSDEEVGIKRKAGSASVSPSRNEPPRTRSQSRTRPAAERSPLAAKSPLRPKKAKGAAPETEEEEVEKPRKKRRVLT</sequence>
<gene>
    <name evidence="2" type="ORF">NLI96_g9730</name>
</gene>
<feature type="compositionally biased region" description="Basic and acidic residues" evidence="1">
    <location>
        <begin position="303"/>
        <end position="318"/>
    </location>
</feature>
<feature type="compositionally biased region" description="Low complexity" evidence="1">
    <location>
        <begin position="29"/>
        <end position="54"/>
    </location>
</feature>
<feature type="region of interest" description="Disordered" evidence="1">
    <location>
        <begin position="1"/>
        <end position="111"/>
    </location>
</feature>
<feature type="region of interest" description="Disordered" evidence="1">
    <location>
        <begin position="279"/>
        <end position="514"/>
    </location>
</feature>
<dbReference type="AlphaFoldDB" id="A0AAD5UWF1"/>
<feature type="compositionally biased region" description="Basic and acidic residues" evidence="1">
    <location>
        <begin position="332"/>
        <end position="342"/>
    </location>
</feature>
<dbReference type="Proteomes" id="UP001212997">
    <property type="component" value="Unassembled WGS sequence"/>
</dbReference>
<comment type="caution">
    <text evidence="2">The sequence shown here is derived from an EMBL/GenBank/DDBJ whole genome shotgun (WGS) entry which is preliminary data.</text>
</comment>
<name>A0AAD5UWF1_9APHY</name>
<dbReference type="PANTHER" id="PTHR48125:SF10">
    <property type="entry name" value="OS12G0136300 PROTEIN"/>
    <property type="match status" value="1"/>
</dbReference>
<evidence type="ECO:0000256" key="1">
    <source>
        <dbReference type="SAM" id="MobiDB-lite"/>
    </source>
</evidence>
<evidence type="ECO:0000313" key="2">
    <source>
        <dbReference type="EMBL" id="KAJ3478468.1"/>
    </source>
</evidence>
<evidence type="ECO:0000313" key="3">
    <source>
        <dbReference type="Proteomes" id="UP001212997"/>
    </source>
</evidence>
<feature type="compositionally biased region" description="Basic residues" evidence="1">
    <location>
        <begin position="368"/>
        <end position="378"/>
    </location>
</feature>
<feature type="compositionally biased region" description="Basic residues" evidence="1">
    <location>
        <begin position="319"/>
        <end position="331"/>
    </location>
</feature>
<accession>A0AAD5UWF1</accession>
<reference evidence="2" key="1">
    <citation type="submission" date="2022-07" db="EMBL/GenBank/DDBJ databases">
        <title>Genome Sequence of Physisporinus lineatus.</title>
        <authorList>
            <person name="Buettner E."/>
        </authorList>
    </citation>
    <scope>NUCLEOTIDE SEQUENCE</scope>
    <source>
        <strain evidence="2">VT162</strain>
    </source>
</reference>
<proteinExistence type="predicted"/>
<feature type="compositionally biased region" description="Low complexity" evidence="1">
    <location>
        <begin position="379"/>
        <end position="388"/>
    </location>
</feature>
<keyword evidence="3" id="KW-1185">Reference proteome</keyword>
<dbReference type="PANTHER" id="PTHR48125">
    <property type="entry name" value="LP07818P1"/>
    <property type="match status" value="1"/>
</dbReference>
<feature type="compositionally biased region" description="Acidic residues" evidence="1">
    <location>
        <begin position="343"/>
        <end position="356"/>
    </location>
</feature>